<accession>A0A9J6DX60</accession>
<dbReference type="AlphaFoldDB" id="A0A9J6DX60"/>
<evidence type="ECO:0000313" key="1">
    <source>
        <dbReference type="EMBL" id="KAH8026851.1"/>
    </source>
</evidence>
<dbReference type="EMBL" id="JABSTU010000007">
    <property type="protein sequence ID" value="KAH8026851.1"/>
    <property type="molecule type" value="Genomic_DNA"/>
</dbReference>
<sequence length="243" mass="27179">MRVRPMVGKVAGAMCAVPREDDRRPVFDPRWRRSCSALMGSKPAESSRPILVFIKALDETGNARAVERTTKKTLFECLSIFRAAAGAIKAPSMPALEEWPGVVCVMVKELHQWVDRLPSMGQTCAVSADYLEVHHGLVRRLLSSIGSAVFAGYVSAWGRNISSMKHQFNERARMRFHRLRTDFLYEQNRADERNVRKNLHLPAFWSARSCVAGSSEDWERSARFPESEEALDAAGATSVPNSA</sequence>
<organism evidence="1 2">
    <name type="scientific">Rhipicephalus microplus</name>
    <name type="common">Cattle tick</name>
    <name type="synonym">Boophilus microplus</name>
    <dbReference type="NCBI Taxonomy" id="6941"/>
    <lineage>
        <taxon>Eukaryota</taxon>
        <taxon>Metazoa</taxon>
        <taxon>Ecdysozoa</taxon>
        <taxon>Arthropoda</taxon>
        <taxon>Chelicerata</taxon>
        <taxon>Arachnida</taxon>
        <taxon>Acari</taxon>
        <taxon>Parasitiformes</taxon>
        <taxon>Ixodida</taxon>
        <taxon>Ixodoidea</taxon>
        <taxon>Ixodidae</taxon>
        <taxon>Rhipicephalinae</taxon>
        <taxon>Rhipicephalus</taxon>
        <taxon>Boophilus</taxon>
    </lineage>
</organism>
<proteinExistence type="predicted"/>
<evidence type="ECO:0000313" key="2">
    <source>
        <dbReference type="Proteomes" id="UP000821866"/>
    </source>
</evidence>
<dbReference type="Proteomes" id="UP000821866">
    <property type="component" value="Unassembled WGS sequence"/>
</dbReference>
<reference evidence="1" key="2">
    <citation type="submission" date="2021-09" db="EMBL/GenBank/DDBJ databases">
        <authorList>
            <person name="Jia N."/>
            <person name="Wang J."/>
            <person name="Shi W."/>
            <person name="Du L."/>
            <person name="Sun Y."/>
            <person name="Zhan W."/>
            <person name="Jiang J."/>
            <person name="Wang Q."/>
            <person name="Zhang B."/>
            <person name="Ji P."/>
            <person name="Sakyi L.B."/>
            <person name="Cui X."/>
            <person name="Yuan T."/>
            <person name="Jiang B."/>
            <person name="Yang W."/>
            <person name="Lam T.T.-Y."/>
            <person name="Chang Q."/>
            <person name="Ding S."/>
            <person name="Wang X."/>
            <person name="Zhu J."/>
            <person name="Ruan X."/>
            <person name="Zhao L."/>
            <person name="Wei J."/>
            <person name="Que T."/>
            <person name="Du C."/>
            <person name="Cheng J."/>
            <person name="Dai P."/>
            <person name="Han X."/>
            <person name="Huang E."/>
            <person name="Gao Y."/>
            <person name="Liu J."/>
            <person name="Shao H."/>
            <person name="Ye R."/>
            <person name="Li L."/>
            <person name="Wei W."/>
            <person name="Wang X."/>
            <person name="Wang C."/>
            <person name="Huo Q."/>
            <person name="Li W."/>
            <person name="Guo W."/>
            <person name="Chen H."/>
            <person name="Chen S."/>
            <person name="Zhou L."/>
            <person name="Zhou L."/>
            <person name="Ni X."/>
            <person name="Tian J."/>
            <person name="Zhou Y."/>
            <person name="Sheng Y."/>
            <person name="Liu T."/>
            <person name="Pan Y."/>
            <person name="Xia L."/>
            <person name="Li J."/>
            <person name="Zhao F."/>
            <person name="Cao W."/>
        </authorList>
    </citation>
    <scope>NUCLEOTIDE SEQUENCE</scope>
    <source>
        <strain evidence="1">Rmic-2018</strain>
        <tissue evidence="1">Larvae</tissue>
    </source>
</reference>
<name>A0A9J6DX60_RHIMP</name>
<comment type="caution">
    <text evidence="1">The sequence shown here is derived from an EMBL/GenBank/DDBJ whole genome shotgun (WGS) entry which is preliminary data.</text>
</comment>
<reference evidence="1" key="1">
    <citation type="journal article" date="2020" name="Cell">
        <title>Large-Scale Comparative Analyses of Tick Genomes Elucidate Their Genetic Diversity and Vector Capacities.</title>
        <authorList>
            <consortium name="Tick Genome and Microbiome Consortium (TIGMIC)"/>
            <person name="Jia N."/>
            <person name="Wang J."/>
            <person name="Shi W."/>
            <person name="Du L."/>
            <person name="Sun Y."/>
            <person name="Zhan W."/>
            <person name="Jiang J.F."/>
            <person name="Wang Q."/>
            <person name="Zhang B."/>
            <person name="Ji P."/>
            <person name="Bell-Sakyi L."/>
            <person name="Cui X.M."/>
            <person name="Yuan T.T."/>
            <person name="Jiang B.G."/>
            <person name="Yang W.F."/>
            <person name="Lam T.T."/>
            <person name="Chang Q.C."/>
            <person name="Ding S.J."/>
            <person name="Wang X.J."/>
            <person name="Zhu J.G."/>
            <person name="Ruan X.D."/>
            <person name="Zhao L."/>
            <person name="Wei J.T."/>
            <person name="Ye R.Z."/>
            <person name="Que T.C."/>
            <person name="Du C.H."/>
            <person name="Zhou Y.H."/>
            <person name="Cheng J.X."/>
            <person name="Dai P.F."/>
            <person name="Guo W.B."/>
            <person name="Han X.H."/>
            <person name="Huang E.J."/>
            <person name="Li L.F."/>
            <person name="Wei W."/>
            <person name="Gao Y.C."/>
            <person name="Liu J.Z."/>
            <person name="Shao H.Z."/>
            <person name="Wang X."/>
            <person name="Wang C.C."/>
            <person name="Yang T.C."/>
            <person name="Huo Q.B."/>
            <person name="Li W."/>
            <person name="Chen H.Y."/>
            <person name="Chen S.E."/>
            <person name="Zhou L.G."/>
            <person name="Ni X.B."/>
            <person name="Tian J.H."/>
            <person name="Sheng Y."/>
            <person name="Liu T."/>
            <person name="Pan Y.S."/>
            <person name="Xia L.Y."/>
            <person name="Li J."/>
            <person name="Zhao F."/>
            <person name="Cao W.C."/>
        </authorList>
    </citation>
    <scope>NUCLEOTIDE SEQUENCE</scope>
    <source>
        <strain evidence="1">Rmic-2018</strain>
    </source>
</reference>
<gene>
    <name evidence="1" type="ORF">HPB51_026186</name>
</gene>
<keyword evidence="2" id="KW-1185">Reference proteome</keyword>
<protein>
    <submittedName>
        <fullName evidence="1">Uncharacterized protein</fullName>
    </submittedName>
</protein>